<dbReference type="InterPro" id="IPR004827">
    <property type="entry name" value="bZIP"/>
</dbReference>
<dbReference type="Gene3D" id="1.20.5.170">
    <property type="match status" value="1"/>
</dbReference>
<keyword evidence="4" id="KW-0804">Transcription</keyword>
<accession>A0A7S0MT60</accession>
<dbReference type="SMART" id="SM00338">
    <property type="entry name" value="BRLZ"/>
    <property type="match status" value="1"/>
</dbReference>
<gene>
    <name evidence="8" type="ORF">POBO1169_LOCUS1618</name>
</gene>
<sequence length="316" mass="33696">MSQEQFLRPPIPLRRGPSMDDLMAEWKSLDVNAPKAQGRDQAGAQPGGQYEFAYAGGNGGNNMSYFNYPPVNTSVGSTGSVTGRVSGTAYGTGAGFNNNQLGAGAIVDVDSQQGGAHAERNSAAARGEETAPSGSNAAISKPKWSGDSDSTGDRDRPDDSEAKRDGEGAGSDDDRKGGKKAGSGEDSKEFKEADDKKARRMLSNRESARRSRQRKQQHLDELQGQVSQLRAENLNILHRLAMVAQLTDNLTDENRRLRSEAASLTSRLTVFMPQNTNIQLQHPPMGAGNGPHHGPPLHGVHHNMGGMPGGDLQVIT</sequence>
<dbReference type="GO" id="GO:0005634">
    <property type="term" value="C:nucleus"/>
    <property type="evidence" value="ECO:0007669"/>
    <property type="project" value="UniProtKB-SubCell"/>
</dbReference>
<evidence type="ECO:0000256" key="3">
    <source>
        <dbReference type="ARBA" id="ARBA00023125"/>
    </source>
</evidence>
<dbReference type="PANTHER" id="PTHR46324:SF26">
    <property type="entry name" value="OS02G0728001 PROTEIN"/>
    <property type="match status" value="1"/>
</dbReference>
<protein>
    <recommendedName>
        <fullName evidence="7">BZIP domain-containing protein</fullName>
    </recommendedName>
</protein>
<evidence type="ECO:0000256" key="4">
    <source>
        <dbReference type="ARBA" id="ARBA00023163"/>
    </source>
</evidence>
<feature type="domain" description="BZIP" evidence="7">
    <location>
        <begin position="194"/>
        <end position="257"/>
    </location>
</feature>
<dbReference type="GO" id="GO:0003700">
    <property type="term" value="F:DNA-binding transcription factor activity"/>
    <property type="evidence" value="ECO:0007669"/>
    <property type="project" value="InterPro"/>
</dbReference>
<dbReference type="InterPro" id="IPR045314">
    <property type="entry name" value="bZIP_plant_GBF1"/>
</dbReference>
<evidence type="ECO:0000259" key="7">
    <source>
        <dbReference type="PROSITE" id="PS50217"/>
    </source>
</evidence>
<dbReference type="CDD" id="cd14702">
    <property type="entry name" value="bZIP_plant_GBF1"/>
    <property type="match status" value="1"/>
</dbReference>
<dbReference type="Pfam" id="PF00170">
    <property type="entry name" value="bZIP_1"/>
    <property type="match status" value="1"/>
</dbReference>
<dbReference type="PANTHER" id="PTHR46324">
    <property type="entry name" value="BASIC LEUCINE ZIPPER 43-RELATED"/>
    <property type="match status" value="1"/>
</dbReference>
<dbReference type="PROSITE" id="PS50217">
    <property type="entry name" value="BZIP"/>
    <property type="match status" value="1"/>
</dbReference>
<dbReference type="InterPro" id="IPR044521">
    <property type="entry name" value="AtbZIP8/43"/>
</dbReference>
<evidence type="ECO:0000256" key="5">
    <source>
        <dbReference type="ARBA" id="ARBA00023242"/>
    </source>
</evidence>
<dbReference type="PROSITE" id="PS00036">
    <property type="entry name" value="BZIP_BASIC"/>
    <property type="match status" value="1"/>
</dbReference>
<dbReference type="GO" id="GO:0003677">
    <property type="term" value="F:DNA binding"/>
    <property type="evidence" value="ECO:0007669"/>
    <property type="project" value="UniProtKB-KW"/>
</dbReference>
<organism evidence="8">
    <name type="scientific">Pyramimonas obovata</name>
    <dbReference type="NCBI Taxonomy" id="1411642"/>
    <lineage>
        <taxon>Eukaryota</taxon>
        <taxon>Viridiplantae</taxon>
        <taxon>Chlorophyta</taxon>
        <taxon>Pyramimonadophyceae</taxon>
        <taxon>Pyramimonadales</taxon>
        <taxon>Pyramimonadaceae</taxon>
        <taxon>Pyramimonas</taxon>
        <taxon>Pyramimonas incertae sedis</taxon>
    </lineage>
</organism>
<evidence type="ECO:0000256" key="2">
    <source>
        <dbReference type="ARBA" id="ARBA00023015"/>
    </source>
</evidence>
<reference evidence="8" key="1">
    <citation type="submission" date="2021-01" db="EMBL/GenBank/DDBJ databases">
        <authorList>
            <person name="Corre E."/>
            <person name="Pelletier E."/>
            <person name="Niang G."/>
            <person name="Scheremetjew M."/>
            <person name="Finn R."/>
            <person name="Kale V."/>
            <person name="Holt S."/>
            <person name="Cochrane G."/>
            <person name="Meng A."/>
            <person name="Brown T."/>
            <person name="Cohen L."/>
        </authorList>
    </citation>
    <scope>NUCLEOTIDE SEQUENCE</scope>
    <source>
        <strain evidence="8">CCMP722</strain>
    </source>
</reference>
<dbReference type="AlphaFoldDB" id="A0A7S0MT60"/>
<feature type="region of interest" description="Disordered" evidence="6">
    <location>
        <begin position="112"/>
        <end position="218"/>
    </location>
</feature>
<proteinExistence type="predicted"/>
<dbReference type="EMBL" id="HBFA01003255">
    <property type="protein sequence ID" value="CAD8650629.1"/>
    <property type="molecule type" value="Transcribed_RNA"/>
</dbReference>
<keyword evidence="3" id="KW-0238">DNA-binding</keyword>
<dbReference type="InterPro" id="IPR046347">
    <property type="entry name" value="bZIP_sf"/>
</dbReference>
<name>A0A7S0MT60_9CHLO</name>
<evidence type="ECO:0000256" key="1">
    <source>
        <dbReference type="ARBA" id="ARBA00004123"/>
    </source>
</evidence>
<dbReference type="SUPFAM" id="SSF57959">
    <property type="entry name" value="Leucine zipper domain"/>
    <property type="match status" value="1"/>
</dbReference>
<keyword evidence="2" id="KW-0805">Transcription regulation</keyword>
<dbReference type="FunFam" id="1.20.5.170:FF:000020">
    <property type="entry name" value="BZIP transcription factor"/>
    <property type="match status" value="1"/>
</dbReference>
<keyword evidence="5" id="KW-0539">Nucleus</keyword>
<feature type="compositionally biased region" description="Basic and acidic residues" evidence="6">
    <location>
        <begin position="151"/>
        <end position="197"/>
    </location>
</feature>
<evidence type="ECO:0000313" key="8">
    <source>
        <dbReference type="EMBL" id="CAD8650629.1"/>
    </source>
</evidence>
<evidence type="ECO:0000256" key="6">
    <source>
        <dbReference type="SAM" id="MobiDB-lite"/>
    </source>
</evidence>
<comment type="subcellular location">
    <subcellularLocation>
        <location evidence="1">Nucleus</location>
    </subcellularLocation>
</comment>